<dbReference type="OrthoDB" id="76898at2759"/>
<evidence type="ECO:0000256" key="14">
    <source>
        <dbReference type="ARBA" id="ARBA00023303"/>
    </source>
</evidence>
<evidence type="ECO:0000256" key="12">
    <source>
        <dbReference type="ARBA" id="ARBA00023170"/>
    </source>
</evidence>
<dbReference type="GO" id="GO:0005789">
    <property type="term" value="C:endoplasmic reticulum membrane"/>
    <property type="evidence" value="ECO:0007669"/>
    <property type="project" value="UniProtKB-SubCell"/>
</dbReference>
<evidence type="ECO:0000256" key="6">
    <source>
        <dbReference type="ARBA" id="ARBA00022692"/>
    </source>
</evidence>
<dbReference type="InterPro" id="IPR016024">
    <property type="entry name" value="ARM-type_fold"/>
</dbReference>
<evidence type="ECO:0000256" key="3">
    <source>
        <dbReference type="ARBA" id="ARBA00022448"/>
    </source>
</evidence>
<evidence type="ECO:0000256" key="2">
    <source>
        <dbReference type="ARBA" id="ARBA00009453"/>
    </source>
</evidence>
<evidence type="ECO:0000256" key="4">
    <source>
        <dbReference type="ARBA" id="ARBA00022568"/>
    </source>
</evidence>
<dbReference type="InterPro" id="IPR013662">
    <property type="entry name" value="RIH_assoc-dom"/>
</dbReference>
<feature type="domain" description="Inositol 1,4,5-trisphosphate/ryanodine receptor" evidence="19">
    <location>
        <begin position="3"/>
        <end position="186"/>
    </location>
</feature>
<dbReference type="PRINTS" id="PR00779">
    <property type="entry name" value="INSP3RECEPTR"/>
</dbReference>
<comment type="subcellular location">
    <subcellularLocation>
        <location evidence="1">Endoplasmic reticulum membrane</location>
        <topology evidence="1">Multi-pass membrane protein</topology>
    </subcellularLocation>
</comment>
<keyword evidence="7" id="KW-0256">Endoplasmic reticulum</keyword>
<dbReference type="GO" id="GO:0005220">
    <property type="term" value="F:inositol 1,4,5-trisphosphate-gated calcium channel activity"/>
    <property type="evidence" value="ECO:0007669"/>
    <property type="project" value="InterPro"/>
</dbReference>
<dbReference type="InterPro" id="IPR000699">
    <property type="entry name" value="RIH_dom"/>
</dbReference>
<keyword evidence="9 16" id="KW-1133">Transmembrane helix</keyword>
<feature type="transmembrane region" description="Helical" evidence="16">
    <location>
        <begin position="2210"/>
        <end position="2236"/>
    </location>
</feature>
<feature type="compositionally biased region" description="Polar residues" evidence="15">
    <location>
        <begin position="1340"/>
        <end position="1353"/>
    </location>
</feature>
<dbReference type="InterPro" id="IPR036300">
    <property type="entry name" value="MIR_dom_sf"/>
</dbReference>
<dbReference type="Gene3D" id="2.80.10.50">
    <property type="match status" value="2"/>
</dbReference>
<sequence>MVVGYVGAEGFGDPRINVLAIKPGLPPDTTDVDNDLAKHNFKERVFMLVPPQQHTAAAALAKHLEAHPNGVPMSPVEARLRESARLEKRLNEENTSATYGQVVQFGQVVQLLHLNSAKYVTVRPRALAATERDAMRVELAETGSDDAHFEIVSKYSHISRGDEVLLGDDVAFVSEPWQVKLHVGRALSVAAHAARGSKFFELNGSGTGATFTLQRFSVHGAASLDGVGGNDLVRFYHYAQCAYVCGPRLCPSMPDDPDLYSIQGLWQVQHVNIKDGSAVASNSVVCLRHVASGQFLHIDPASCMTAALTPSRSSLCHFQLCTESALGDHDLRDDRPVFLYHLVTRAYLGVADADTGSVVGRERPHADKANAFRLQLVRPSAAKESLFLLSMLPQLHGAREALMRHVVAETGSAVHNLLADCKHIQRVLTELTSFCYETPVPPLVTTAASLPRHTPRQPHQRLLAEMNVIPLLIQLLQAPFVNWGGRLTLHDASESRDRLLLWAETLEAGVRDVCQHAYRLLFALIHDHRSNASLLAPYITTCLCQLGYGLFAEDIVGELVAIDSAFVAAIPSSAVDVLLDILRTRGKQAIFMVTLIKLVSFRGRGLPDKQARVCAAVFNAAKWADTDNPLGVDLAVLDNFRGPNLEVCIDGAWMPLYKVPAVRVEYVAASLRFLAALCVSRNYIGISLVEQLLPRATVLEAVQDNQLGDELRSELCRVLVAAYIDRLPHQTTCIPSKVHVVVADTPPEVVKEDPFFNTLKGIIKETLAGSPSPSEVLLGILHIAHRLMGFGHYRDEPELHGLVQAVLPLLRTTKEAAQDKQEYTIANFSPRVRGAIPLSKVVPAMPVDTKSSQLSMKRSVDMGTFPQEKEGPPLSLTRTELKCKLVMCRLLKWCLQLSVDQQLDSVVKLVFDRVEERVAAHNAPLSLPFARLGFGGMEHTLNRPESDADWCKLWSSHQLEIAVDCEKMLHTTLFHRLVGCHDLTGILLDLLATEYPGLVSASLDVLGSYYNTHRELLKHLDDIVVVTDAAMLEQYGHIVKHASILRLYDETSESWLPAAVGDTWKEVLQTLLWFVETLHSAPRNAQLLLHALHIDDVVMSITESIGTFLLTTPRSLGNKAFLRRHERLLDACYKVLVLHAWDHLAAQTKLALHLQLFQRLVAAQHMRPAILFVIARDNLSWCRALPPSFLPFVVRLIDERGPVPEFLDILSAVAVCRGVPIKENQTSISLLLMAPQRRPHVLERYLHVEAIGAELKHDNVAALGALVGDVKAQVAAVVRSPLFDHRSPDDDDIVFSGATSEDLHERLDSFMASFHASATTVRCPAKPALPPVHGSASAPHRSQANATPPPATSMTGSILALPSPLLYYAKLLELLTNLTAGANFICEARLQGLLPLEAILWALHSPSTPLPIQTQLLRVLHEAWLSTEQFVVEVAGNLKLLAFVCSQPARLSVLFPHDIPQTSAAAFQGAHGHATAYLFDALLPVLTDYFHVHCNPIDLHDDLKRAVVDLATAIGRVATLLQNHNYDWYAIVDVRKLEAANAFLDASVALVPGGNLVVPCFGSDPRPPEKEPSLPGRHLRLFVQWLQSAPFYVARTADEKRDMLSAFLDSSESVDFVLRRLLAHIKASEVGRGDFAQHSTLECLVVLGQIASSNPALLQSLGAAKTVAKLYCTAHEKDTKTHEELIALAISLLESGNSVVQAQFYSILSTDKSTWFPRVAQTLRSAIADLEVQRLDGLTTEVPDYGDVVQLLEVHRLLCEGHNEALQNLLRLQPSSHSVNVVQLIVKLFNALVKHLRPQLVPMLQKTLETIIELIQVWHPGMEGSRNSRQGPCEGNQLAVINPSERNGANFIDMAMVLFGLSDSSYGAGDLYNLQYLGTLALVSLVEGRHDTVIHERLAGFLSVRLLKDTLTHHYSHFLKKHQGLYLDNAFDAALISPEARQRDNYALRVIKIWLGQAHLPIVHQELVPPPKDDSKIYLDAGFNIYKLFHRLLEAPGIAAVLRSALIPSETEAGAGLLYEYPTLFGGVTITVCRLGHATKHVTNTFQLLMNLDRAVSYPEAYEFFESHCACIEVMVPDGRGAKQLQRFYFPKPPICAFLTSDMRDACMTDVNRDSPAEKVSDLFHRSDALIAEMTHRYLIVIAGDLYFTIGKTVSFILAIAINGLLLDCYVDTDDPRFSGFPLPSHVHKTDARYNMACIGTVGSVSKNTILMAFGIAQAISSGFIVLIYAVMYLYIHPLDMLICTDRYGPLIMLERWKRQPVAATKPE</sequence>
<dbReference type="Pfam" id="PF01365">
    <property type="entry name" value="RYDR_ITPR"/>
    <property type="match status" value="2"/>
</dbReference>
<dbReference type="InterPro" id="IPR015925">
    <property type="entry name" value="Ryanodine_IP3_receptor"/>
</dbReference>
<evidence type="ECO:0000256" key="10">
    <source>
        <dbReference type="ARBA" id="ARBA00023065"/>
    </source>
</evidence>
<evidence type="ECO:0000256" key="1">
    <source>
        <dbReference type="ARBA" id="ARBA00004477"/>
    </source>
</evidence>
<keyword evidence="13" id="KW-1071">Ligand-gated ion channel</keyword>
<dbReference type="STRING" id="1202772.A0A1V9Z7F2"/>
<evidence type="ECO:0000256" key="5">
    <source>
        <dbReference type="ARBA" id="ARBA00022673"/>
    </source>
</evidence>
<dbReference type="SUPFAM" id="SSF48371">
    <property type="entry name" value="ARM repeat"/>
    <property type="match status" value="1"/>
</dbReference>
<keyword evidence="4" id="KW-0109">Calcium transport</keyword>
<evidence type="ECO:0000256" key="11">
    <source>
        <dbReference type="ARBA" id="ARBA00023136"/>
    </source>
</evidence>
<dbReference type="Gene3D" id="1.25.10.30">
    <property type="entry name" value="IP3 receptor type 1 binding core, RIH domain"/>
    <property type="match status" value="1"/>
</dbReference>
<name>A0A1V9Z7F2_ACHHY</name>
<evidence type="ECO:0000256" key="16">
    <source>
        <dbReference type="SAM" id="Phobius"/>
    </source>
</evidence>
<comment type="similarity">
    <text evidence="2">Belongs to the InsP3 receptor family.</text>
</comment>
<proteinExistence type="inferred from homology"/>
<dbReference type="InterPro" id="IPR000493">
    <property type="entry name" value="InsP3_rcpt"/>
</dbReference>
<dbReference type="Proteomes" id="UP000243579">
    <property type="component" value="Unassembled WGS sequence"/>
</dbReference>
<keyword evidence="21" id="KW-1185">Reference proteome</keyword>
<dbReference type="SUPFAM" id="SSF100909">
    <property type="entry name" value="IP3 receptor type 1 binding core, domain 2"/>
    <property type="match status" value="1"/>
</dbReference>
<accession>A0A1V9Z7F2</accession>
<evidence type="ECO:0000259" key="17">
    <source>
        <dbReference type="Pfam" id="PF01365"/>
    </source>
</evidence>
<evidence type="ECO:0000256" key="7">
    <source>
        <dbReference type="ARBA" id="ARBA00022824"/>
    </source>
</evidence>
<dbReference type="PANTHER" id="PTHR13715">
    <property type="entry name" value="RYANODINE RECEPTOR AND IP3 RECEPTOR"/>
    <property type="match status" value="1"/>
</dbReference>
<feature type="domain" description="RIH" evidence="17">
    <location>
        <begin position="428"/>
        <end position="619"/>
    </location>
</feature>
<feature type="domain" description="RIH" evidence="17">
    <location>
        <begin position="1081"/>
        <end position="1234"/>
    </location>
</feature>
<dbReference type="Pfam" id="PF08454">
    <property type="entry name" value="RIH_assoc"/>
    <property type="match status" value="1"/>
</dbReference>
<dbReference type="SUPFAM" id="SSF82109">
    <property type="entry name" value="MIR domain"/>
    <property type="match status" value="2"/>
</dbReference>
<keyword evidence="14" id="KW-0407">Ion channel</keyword>
<dbReference type="InterPro" id="IPR035910">
    <property type="entry name" value="RyR/IP3R_RIH_dom_sf"/>
</dbReference>
<gene>
    <name evidence="20" type="ORF">ACHHYP_02105</name>
</gene>
<evidence type="ECO:0000313" key="21">
    <source>
        <dbReference type="Proteomes" id="UP000243579"/>
    </source>
</evidence>
<evidence type="ECO:0000256" key="8">
    <source>
        <dbReference type="ARBA" id="ARBA00022837"/>
    </source>
</evidence>
<evidence type="ECO:0000259" key="18">
    <source>
        <dbReference type="Pfam" id="PF08454"/>
    </source>
</evidence>
<keyword evidence="6 16" id="KW-0812">Transmembrane</keyword>
<dbReference type="Pfam" id="PF08709">
    <property type="entry name" value="Ins145_P3_rec"/>
    <property type="match status" value="1"/>
</dbReference>
<dbReference type="EMBL" id="JNBR01000391">
    <property type="protein sequence ID" value="OQR93909.1"/>
    <property type="molecule type" value="Genomic_DNA"/>
</dbReference>
<evidence type="ECO:0000256" key="15">
    <source>
        <dbReference type="SAM" id="MobiDB-lite"/>
    </source>
</evidence>
<keyword evidence="5" id="KW-0107">Calcium channel</keyword>
<dbReference type="PANTHER" id="PTHR13715:SF99">
    <property type="entry name" value="INOSITOL 1,4,5-TRISPHOSPHATE RECEPTOR-LIKE PROTEIN A"/>
    <property type="match status" value="1"/>
</dbReference>
<feature type="non-terminal residue" evidence="20">
    <location>
        <position position="2268"/>
    </location>
</feature>
<reference evidence="20 21" key="1">
    <citation type="journal article" date="2014" name="Genome Biol. Evol.">
        <title>The secreted proteins of Achlya hypogyna and Thraustotheca clavata identify the ancestral oomycete secretome and reveal gene acquisitions by horizontal gene transfer.</title>
        <authorList>
            <person name="Misner I."/>
            <person name="Blouin N."/>
            <person name="Leonard G."/>
            <person name="Richards T.A."/>
            <person name="Lane C.E."/>
        </authorList>
    </citation>
    <scope>NUCLEOTIDE SEQUENCE [LARGE SCALE GENOMIC DNA]</scope>
    <source>
        <strain evidence="20 21">ATCC 48635</strain>
    </source>
</reference>
<keyword evidence="10" id="KW-0406">Ion transport</keyword>
<dbReference type="InterPro" id="IPR014821">
    <property type="entry name" value="Ins145_P3_rcpt"/>
</dbReference>
<keyword evidence="3" id="KW-0813">Transport</keyword>
<evidence type="ECO:0000313" key="20">
    <source>
        <dbReference type="EMBL" id="OQR93909.1"/>
    </source>
</evidence>
<organism evidence="20 21">
    <name type="scientific">Achlya hypogyna</name>
    <name type="common">Oomycete</name>
    <name type="synonym">Protoachlya hypogyna</name>
    <dbReference type="NCBI Taxonomy" id="1202772"/>
    <lineage>
        <taxon>Eukaryota</taxon>
        <taxon>Sar</taxon>
        <taxon>Stramenopiles</taxon>
        <taxon>Oomycota</taxon>
        <taxon>Saprolegniomycetes</taxon>
        <taxon>Saprolegniales</taxon>
        <taxon>Achlyaceae</taxon>
        <taxon>Achlya</taxon>
    </lineage>
</organism>
<dbReference type="GO" id="GO:0070679">
    <property type="term" value="F:inositol 1,4,5 trisphosphate binding"/>
    <property type="evidence" value="ECO:0007669"/>
    <property type="project" value="InterPro"/>
</dbReference>
<evidence type="ECO:0000256" key="13">
    <source>
        <dbReference type="ARBA" id="ARBA00023286"/>
    </source>
</evidence>
<keyword evidence="12 20" id="KW-0675">Receptor</keyword>
<keyword evidence="11 16" id="KW-0472">Membrane</keyword>
<feature type="region of interest" description="Disordered" evidence="15">
    <location>
        <begin position="1328"/>
        <end position="1353"/>
    </location>
</feature>
<protein>
    <submittedName>
        <fullName evidence="20">Inositol 1,4,5-trisphosphate receptor type 1 isoform 1</fullName>
    </submittedName>
</protein>
<evidence type="ECO:0000259" key="19">
    <source>
        <dbReference type="Pfam" id="PF08709"/>
    </source>
</evidence>
<keyword evidence="8" id="KW-0106">Calcium</keyword>
<feature type="domain" description="RyR/IP3R Homology associated" evidence="18">
    <location>
        <begin position="1748"/>
        <end position="1817"/>
    </location>
</feature>
<evidence type="ECO:0000256" key="9">
    <source>
        <dbReference type="ARBA" id="ARBA00022989"/>
    </source>
</evidence>
<comment type="caution">
    <text evidence="20">The sequence shown here is derived from an EMBL/GenBank/DDBJ whole genome shotgun (WGS) entry which is preliminary data.</text>
</comment>